<sequence>MASMAFACGAPMYQVMCPNMPCLIQKNMSNMGEVNLPNCHGAGFCPVGSMDMNVHPGMHVAPTNNGMAPMAVFMDLQGNIITTMSMPMNPMNETPSQCDGSSWSQQRAWSEYDWCNWSAESEAIETIPETKPKDDLLKLSFDRVGCWKVQAMIPKFTNVELEDLAKQLKGHVRELIESPHGNHVMQKFIEYASPHRLGFVLRELSAWAPAHFLAQHRYACRVLERILEHFPEEPIAGMLKSLVDHTEELMVHRYGNYVIRVLAEQGPKQAKAAVHHMLRKHLVRLARNDKGCTLVDVLLSYGEVNEQKAIVQELIKVKGLVPSMQRFHSGTDALWRILQIAQEMPAANVLLQRQMDFWCRKWQWQQQ</sequence>
<dbReference type="Pfam" id="PF00806">
    <property type="entry name" value="PUF"/>
    <property type="match status" value="3"/>
</dbReference>
<organism evidence="4 5">
    <name type="scientific">Effrenium voratum</name>
    <dbReference type="NCBI Taxonomy" id="2562239"/>
    <lineage>
        <taxon>Eukaryota</taxon>
        <taxon>Sar</taxon>
        <taxon>Alveolata</taxon>
        <taxon>Dinophyceae</taxon>
        <taxon>Suessiales</taxon>
        <taxon>Symbiodiniaceae</taxon>
        <taxon>Effrenium</taxon>
    </lineage>
</organism>
<dbReference type="GO" id="GO:0010608">
    <property type="term" value="P:post-transcriptional regulation of gene expression"/>
    <property type="evidence" value="ECO:0007669"/>
    <property type="project" value="TreeGrafter"/>
</dbReference>
<feature type="repeat" description="Pumilio" evidence="2">
    <location>
        <begin position="167"/>
        <end position="202"/>
    </location>
</feature>
<keyword evidence="5" id="KW-1185">Reference proteome</keyword>
<accession>A0AA36J8Y2</accession>
<evidence type="ECO:0000256" key="1">
    <source>
        <dbReference type="ARBA" id="ARBA00022737"/>
    </source>
</evidence>
<dbReference type="EMBL" id="CAUJNA010003407">
    <property type="protein sequence ID" value="CAJ1401279.1"/>
    <property type="molecule type" value="Genomic_DNA"/>
</dbReference>
<feature type="domain" description="PUM-HD" evidence="3">
    <location>
        <begin position="17"/>
        <end position="367"/>
    </location>
</feature>
<dbReference type="InterPro" id="IPR033133">
    <property type="entry name" value="PUM-HD"/>
</dbReference>
<reference evidence="4" key="1">
    <citation type="submission" date="2023-08" db="EMBL/GenBank/DDBJ databases">
        <authorList>
            <person name="Chen Y."/>
            <person name="Shah S."/>
            <person name="Dougan E. K."/>
            <person name="Thang M."/>
            <person name="Chan C."/>
        </authorList>
    </citation>
    <scope>NUCLEOTIDE SEQUENCE</scope>
</reference>
<evidence type="ECO:0000313" key="4">
    <source>
        <dbReference type="EMBL" id="CAJ1401279.1"/>
    </source>
</evidence>
<dbReference type="PROSITE" id="PS50302">
    <property type="entry name" value="PUM"/>
    <property type="match status" value="2"/>
</dbReference>
<gene>
    <name evidence="4" type="ORF">EVOR1521_LOCUS24461</name>
</gene>
<dbReference type="InterPro" id="IPR011989">
    <property type="entry name" value="ARM-like"/>
</dbReference>
<keyword evidence="1" id="KW-0677">Repeat</keyword>
<dbReference type="Proteomes" id="UP001178507">
    <property type="component" value="Unassembled WGS sequence"/>
</dbReference>
<evidence type="ECO:0000259" key="3">
    <source>
        <dbReference type="PROSITE" id="PS50303"/>
    </source>
</evidence>
<dbReference type="Gene3D" id="1.25.10.10">
    <property type="entry name" value="Leucine-rich Repeat Variant"/>
    <property type="match status" value="1"/>
</dbReference>
<comment type="caution">
    <text evidence="4">The sequence shown here is derived from an EMBL/GenBank/DDBJ whole genome shotgun (WGS) entry which is preliminary data.</text>
</comment>
<dbReference type="AlphaFoldDB" id="A0AA36J8Y2"/>
<dbReference type="PANTHER" id="PTHR12537:SF12">
    <property type="entry name" value="MATERNAL PROTEIN PUMILIO"/>
    <property type="match status" value="1"/>
</dbReference>
<feature type="repeat" description="Pumilio" evidence="2">
    <location>
        <begin position="241"/>
        <end position="279"/>
    </location>
</feature>
<dbReference type="InterPro" id="IPR001313">
    <property type="entry name" value="Pumilio_RNA-bd_rpt"/>
</dbReference>
<dbReference type="InterPro" id="IPR016024">
    <property type="entry name" value="ARM-type_fold"/>
</dbReference>
<name>A0AA36J8Y2_9DINO</name>
<dbReference type="SMART" id="SM00025">
    <property type="entry name" value="Pumilio"/>
    <property type="match status" value="5"/>
</dbReference>
<dbReference type="SUPFAM" id="SSF48371">
    <property type="entry name" value="ARM repeat"/>
    <property type="match status" value="1"/>
</dbReference>
<proteinExistence type="predicted"/>
<dbReference type="PROSITE" id="PS50303">
    <property type="entry name" value="PUM_HD"/>
    <property type="match status" value="1"/>
</dbReference>
<evidence type="ECO:0000256" key="2">
    <source>
        <dbReference type="PROSITE-ProRule" id="PRU00317"/>
    </source>
</evidence>
<dbReference type="GO" id="GO:0005737">
    <property type="term" value="C:cytoplasm"/>
    <property type="evidence" value="ECO:0007669"/>
    <property type="project" value="TreeGrafter"/>
</dbReference>
<dbReference type="PANTHER" id="PTHR12537">
    <property type="entry name" value="RNA BINDING PROTEIN PUMILIO-RELATED"/>
    <property type="match status" value="1"/>
</dbReference>
<dbReference type="GO" id="GO:0003729">
    <property type="term" value="F:mRNA binding"/>
    <property type="evidence" value="ECO:0007669"/>
    <property type="project" value="TreeGrafter"/>
</dbReference>
<evidence type="ECO:0000313" key="5">
    <source>
        <dbReference type="Proteomes" id="UP001178507"/>
    </source>
</evidence>
<protein>
    <recommendedName>
        <fullName evidence="3">PUM-HD domain-containing protein</fullName>
    </recommendedName>
</protein>